<dbReference type="InterPro" id="IPR029151">
    <property type="entry name" value="Sensor-like_sf"/>
</dbReference>
<dbReference type="OrthoDB" id="8482111at2"/>
<dbReference type="RefSeq" id="WP_148752164.1">
    <property type="nucleotide sequence ID" value="NZ_VSSR01000026.1"/>
</dbReference>
<organism evidence="2 3">
    <name type="scientific">Bradyrhizobium cytisi</name>
    <dbReference type="NCBI Taxonomy" id="515489"/>
    <lineage>
        <taxon>Bacteria</taxon>
        <taxon>Pseudomonadati</taxon>
        <taxon>Pseudomonadota</taxon>
        <taxon>Alphaproteobacteria</taxon>
        <taxon>Hyphomicrobiales</taxon>
        <taxon>Nitrobacteraceae</taxon>
        <taxon>Bradyrhizobium</taxon>
    </lineage>
</organism>
<sequence>MRALEDLAVSEFKSLHANDSAVATMEITDAKGVILQRGHNPAKRGDDKHTQPQVKAALEGKPAGGLTVSPTTGEAAEDAVRPLAPAGNVVGTIKVGSYFNGATANEIKQRTGLNVLFLSRGAVAASTFGNDRLVTVPTETLAAAKTALRTFI</sequence>
<evidence type="ECO:0000256" key="1">
    <source>
        <dbReference type="SAM" id="MobiDB-lite"/>
    </source>
</evidence>
<proteinExistence type="predicted"/>
<evidence type="ECO:0000313" key="2">
    <source>
        <dbReference type="EMBL" id="TYL83680.1"/>
    </source>
</evidence>
<protein>
    <submittedName>
        <fullName evidence="2">Uncharacterized protein</fullName>
    </submittedName>
</protein>
<gene>
    <name evidence="2" type="ORF">FXB38_17730</name>
</gene>
<accession>A0A5S4X2C0</accession>
<comment type="caution">
    <text evidence="2">The sequence shown here is derived from an EMBL/GenBank/DDBJ whole genome shotgun (WGS) entry which is preliminary data.</text>
</comment>
<evidence type="ECO:0000313" key="3">
    <source>
        <dbReference type="Proteomes" id="UP000324853"/>
    </source>
</evidence>
<dbReference type="Proteomes" id="UP000324853">
    <property type="component" value="Unassembled WGS sequence"/>
</dbReference>
<feature type="region of interest" description="Disordered" evidence="1">
    <location>
        <begin position="38"/>
        <end position="74"/>
    </location>
</feature>
<dbReference type="SUPFAM" id="SSF103190">
    <property type="entry name" value="Sensory domain-like"/>
    <property type="match status" value="1"/>
</dbReference>
<dbReference type="Gene3D" id="3.30.450.20">
    <property type="entry name" value="PAS domain"/>
    <property type="match status" value="1"/>
</dbReference>
<name>A0A5S4X2C0_9BRAD</name>
<dbReference type="EMBL" id="VSSR01000026">
    <property type="protein sequence ID" value="TYL83680.1"/>
    <property type="molecule type" value="Genomic_DNA"/>
</dbReference>
<dbReference type="AlphaFoldDB" id="A0A5S4X2C0"/>
<reference evidence="2 3" key="1">
    <citation type="submission" date="2019-08" db="EMBL/GenBank/DDBJ databases">
        <title>Bradyrhizobium hipponensis sp. nov., a rhizobium isolated from a Lupinus angustifolius root nodule in Tunisia.</title>
        <authorList>
            <person name="Off K."/>
            <person name="Rejili M."/>
            <person name="Mars M."/>
            <person name="Brachmann A."/>
            <person name="Marin M."/>
        </authorList>
    </citation>
    <scope>NUCLEOTIDE SEQUENCE [LARGE SCALE GENOMIC DNA]</scope>
    <source>
        <strain evidence="2 3">CTAW11</strain>
    </source>
</reference>
<keyword evidence="3" id="KW-1185">Reference proteome</keyword>